<evidence type="ECO:0000256" key="1">
    <source>
        <dbReference type="SAM" id="SignalP"/>
    </source>
</evidence>
<evidence type="ECO:0000313" key="3">
    <source>
        <dbReference type="Proteomes" id="UP000316416"/>
    </source>
</evidence>
<feature type="signal peptide" evidence="1">
    <location>
        <begin position="1"/>
        <end position="25"/>
    </location>
</feature>
<dbReference type="InterPro" id="IPR032811">
    <property type="entry name" value="Put_conjugal_transfer"/>
</dbReference>
<dbReference type="RefSeq" id="WP_142871890.1">
    <property type="nucleotide sequence ID" value="NZ_CP045503.2"/>
</dbReference>
<dbReference type="Gene3D" id="2.40.160.60">
    <property type="entry name" value="Outer membrane protein transport protein (OMPP1/FadL/TodX)"/>
    <property type="match status" value="1"/>
</dbReference>
<dbReference type="Proteomes" id="UP000316416">
    <property type="component" value="Chromosome"/>
</dbReference>
<name>A0ABX6V2I6_9GAMM</name>
<dbReference type="Pfam" id="PF13729">
    <property type="entry name" value="TraF_2"/>
    <property type="match status" value="1"/>
</dbReference>
<evidence type="ECO:0000313" key="2">
    <source>
        <dbReference type="EMBL" id="QPG56506.1"/>
    </source>
</evidence>
<gene>
    <name evidence="2" type="primary">traF</name>
    <name evidence="2" type="ORF">FM038_003010</name>
</gene>
<sequence length="402" mass="43377">MKMLKLALCCALLLSSILISLTAIAGQQYYEARSDAMGGAGVASSNREGAAFINPALLALQAPKFNNFAMLLPVVGADGADSDQMIDKFDSLQDSYDALDAAINASDAVAVDLHRDDLVNDLGSLKDNNAYVSAGLGFSIVLPTHRMPMAVFYKSYIDAIGVAAIAESDIDSLNALDPNNPPVLADLDSQGAVVAGGVSDLGVALSFPLSIVNMPIAIGVSPKFQRIDTYNYVVSANNFDSSDFDDSQYRNDDTTFNVDVGIAMEPLSGLTVGLSGRNLIKQNVETIESQGRKYTYQVEPLFTAGVAYDWDSLTLTSDIDLNDHKRFKEFSGTQYWRVGGELKATDWFALRLGYRHDMKDNTANIYSLGTGFEFGRVFYLDLTGMLGSDDAIGGVLQTSYHF</sequence>
<proteinExistence type="predicted"/>
<dbReference type="SUPFAM" id="SSF56935">
    <property type="entry name" value="Porins"/>
    <property type="match status" value="1"/>
</dbReference>
<keyword evidence="3" id="KW-1185">Reference proteome</keyword>
<feature type="chain" id="PRO_5046798094" evidence="1">
    <location>
        <begin position="26"/>
        <end position="402"/>
    </location>
</feature>
<reference evidence="2" key="1">
    <citation type="submission" date="2021-07" db="EMBL/GenBank/DDBJ databases">
        <title>Shewanella sp. YLB-07 whole genome sequence.</title>
        <authorList>
            <person name="Yu L."/>
        </authorList>
    </citation>
    <scope>NUCLEOTIDE SEQUENCE</scope>
    <source>
        <strain evidence="2">YLB-08</strain>
    </source>
</reference>
<keyword evidence="1" id="KW-0732">Signal</keyword>
<dbReference type="EMBL" id="CP045503">
    <property type="protein sequence ID" value="QPG56506.1"/>
    <property type="molecule type" value="Genomic_DNA"/>
</dbReference>
<protein>
    <submittedName>
        <fullName evidence="2">Conjugal transfer protein TraF</fullName>
    </submittedName>
</protein>
<organism evidence="2 3">
    <name type="scientific">Shewanella eurypsychrophilus</name>
    <dbReference type="NCBI Taxonomy" id="2593656"/>
    <lineage>
        <taxon>Bacteria</taxon>
        <taxon>Pseudomonadati</taxon>
        <taxon>Pseudomonadota</taxon>
        <taxon>Gammaproteobacteria</taxon>
        <taxon>Alteromonadales</taxon>
        <taxon>Shewanellaceae</taxon>
        <taxon>Shewanella</taxon>
    </lineage>
</organism>
<accession>A0ABX6V2I6</accession>